<gene>
    <name evidence="2" type="ORF">HAX54_027956</name>
</gene>
<feature type="compositionally biased region" description="Polar residues" evidence="1">
    <location>
        <begin position="26"/>
        <end position="55"/>
    </location>
</feature>
<organism evidence="2 3">
    <name type="scientific">Datura stramonium</name>
    <name type="common">Jimsonweed</name>
    <name type="synonym">Common thornapple</name>
    <dbReference type="NCBI Taxonomy" id="4076"/>
    <lineage>
        <taxon>Eukaryota</taxon>
        <taxon>Viridiplantae</taxon>
        <taxon>Streptophyta</taxon>
        <taxon>Embryophyta</taxon>
        <taxon>Tracheophyta</taxon>
        <taxon>Spermatophyta</taxon>
        <taxon>Magnoliopsida</taxon>
        <taxon>eudicotyledons</taxon>
        <taxon>Gunneridae</taxon>
        <taxon>Pentapetalae</taxon>
        <taxon>asterids</taxon>
        <taxon>lamiids</taxon>
        <taxon>Solanales</taxon>
        <taxon>Solanaceae</taxon>
        <taxon>Solanoideae</taxon>
        <taxon>Datureae</taxon>
        <taxon>Datura</taxon>
    </lineage>
</organism>
<protein>
    <submittedName>
        <fullName evidence="2">Uncharacterized protein</fullName>
    </submittedName>
</protein>
<dbReference type="EMBL" id="JACEIK010003414">
    <property type="protein sequence ID" value="MCD9641641.1"/>
    <property type="molecule type" value="Genomic_DNA"/>
</dbReference>
<evidence type="ECO:0000313" key="2">
    <source>
        <dbReference type="EMBL" id="MCD9641641.1"/>
    </source>
</evidence>
<feature type="region of interest" description="Disordered" evidence="1">
    <location>
        <begin position="1"/>
        <end position="79"/>
    </location>
</feature>
<feature type="compositionally biased region" description="Basic residues" evidence="1">
    <location>
        <begin position="56"/>
        <end position="69"/>
    </location>
</feature>
<accession>A0ABS8V5K5</accession>
<comment type="caution">
    <text evidence="2">The sequence shown here is derived from an EMBL/GenBank/DDBJ whole genome shotgun (WGS) entry which is preliminary data.</text>
</comment>
<evidence type="ECO:0000313" key="3">
    <source>
        <dbReference type="Proteomes" id="UP000823775"/>
    </source>
</evidence>
<dbReference type="Proteomes" id="UP000823775">
    <property type="component" value="Unassembled WGS sequence"/>
</dbReference>
<keyword evidence="3" id="KW-1185">Reference proteome</keyword>
<name>A0ABS8V5K5_DATST</name>
<evidence type="ECO:0000256" key="1">
    <source>
        <dbReference type="SAM" id="MobiDB-lite"/>
    </source>
</evidence>
<feature type="compositionally biased region" description="Basic and acidic residues" evidence="1">
    <location>
        <begin position="7"/>
        <end position="25"/>
    </location>
</feature>
<reference evidence="2 3" key="1">
    <citation type="journal article" date="2021" name="BMC Genomics">
        <title>Datura genome reveals duplications of psychoactive alkaloid biosynthetic genes and high mutation rate following tissue culture.</title>
        <authorList>
            <person name="Rajewski A."/>
            <person name="Carter-House D."/>
            <person name="Stajich J."/>
            <person name="Litt A."/>
        </authorList>
    </citation>
    <scope>NUCLEOTIDE SEQUENCE [LARGE SCALE GENOMIC DNA]</scope>
    <source>
        <strain evidence="2">AR-01</strain>
    </source>
</reference>
<proteinExistence type="predicted"/>
<sequence>MIAKSNGGDKIDSVPNEEIHKEGPQKSKSSSYGTKDGQQSANLNNTKPSEDQWQTQRKKNFKGSAQKKQKNQEKGQQVYKPIQAKITGMIPTASITPKNVMLILESKINTPPHRILMLHWKLLGCNMDKFKTPQNLRAKQVHSLGMELAKDQVHSLAHISRSDQNMVTAQQVHNVGLKQVLNRGLAQV</sequence>